<sequence length="114" mass="12265">MATFNQGLCGCFDNSSLCILTFCAFPFVVGKNAESVKENPVLWAIGYQMAPCIVGGYLRSLVRKQSGIDGSFGNDCCMHCLFPVCAVTQEAAQTKACHYLFPAEGQVVERTPAA</sequence>
<keyword evidence="4" id="KW-1185">Reference proteome</keyword>
<comment type="similarity">
    <text evidence="1">Belongs to the cornifelin family.</text>
</comment>
<comment type="caution">
    <text evidence="3">The sequence shown here is derived from an EMBL/GenBank/DDBJ whole genome shotgun (WGS) entry which is preliminary data.</text>
</comment>
<evidence type="ECO:0000313" key="3">
    <source>
        <dbReference type="EMBL" id="CAK8672119.1"/>
    </source>
</evidence>
<name>A0ABP0EXC0_CLALP</name>
<feature type="transmembrane region" description="Helical" evidence="2">
    <location>
        <begin position="7"/>
        <end position="29"/>
    </location>
</feature>
<dbReference type="NCBIfam" id="TIGR01571">
    <property type="entry name" value="A_thal_Cys_rich"/>
    <property type="match status" value="1"/>
</dbReference>
<evidence type="ECO:0000256" key="1">
    <source>
        <dbReference type="ARBA" id="ARBA00009024"/>
    </source>
</evidence>
<gene>
    <name evidence="3" type="ORF">CVLEPA_LOCUS1111</name>
</gene>
<feature type="transmembrane region" description="Helical" evidence="2">
    <location>
        <begin position="41"/>
        <end position="58"/>
    </location>
</feature>
<dbReference type="EMBL" id="CAWYQH010000001">
    <property type="protein sequence ID" value="CAK8672119.1"/>
    <property type="molecule type" value="Genomic_DNA"/>
</dbReference>
<organism evidence="3 4">
    <name type="scientific">Clavelina lepadiformis</name>
    <name type="common">Light-bulb sea squirt</name>
    <name type="synonym">Ascidia lepadiformis</name>
    <dbReference type="NCBI Taxonomy" id="159417"/>
    <lineage>
        <taxon>Eukaryota</taxon>
        <taxon>Metazoa</taxon>
        <taxon>Chordata</taxon>
        <taxon>Tunicata</taxon>
        <taxon>Ascidiacea</taxon>
        <taxon>Aplousobranchia</taxon>
        <taxon>Clavelinidae</taxon>
        <taxon>Clavelina</taxon>
    </lineage>
</organism>
<protein>
    <submittedName>
        <fullName evidence="3">Uncharacterized protein</fullName>
    </submittedName>
</protein>
<keyword evidence="2" id="KW-1133">Transmembrane helix</keyword>
<proteinExistence type="inferred from homology"/>
<evidence type="ECO:0000313" key="4">
    <source>
        <dbReference type="Proteomes" id="UP001642483"/>
    </source>
</evidence>
<dbReference type="InterPro" id="IPR006461">
    <property type="entry name" value="PLAC_motif_containing"/>
</dbReference>
<dbReference type="Pfam" id="PF04749">
    <property type="entry name" value="PLAC8"/>
    <property type="match status" value="1"/>
</dbReference>
<keyword evidence="2" id="KW-0472">Membrane</keyword>
<evidence type="ECO:0000256" key="2">
    <source>
        <dbReference type="SAM" id="Phobius"/>
    </source>
</evidence>
<dbReference type="Proteomes" id="UP001642483">
    <property type="component" value="Unassembled WGS sequence"/>
</dbReference>
<keyword evidence="2" id="KW-0812">Transmembrane</keyword>
<accession>A0ABP0EXC0</accession>
<dbReference type="PANTHER" id="PTHR15907">
    <property type="entry name" value="DUF614 FAMILY PROTEIN-RELATED"/>
    <property type="match status" value="1"/>
</dbReference>
<reference evidence="3 4" key="1">
    <citation type="submission" date="2024-02" db="EMBL/GenBank/DDBJ databases">
        <authorList>
            <person name="Daric V."/>
            <person name="Darras S."/>
        </authorList>
    </citation>
    <scope>NUCLEOTIDE SEQUENCE [LARGE SCALE GENOMIC DNA]</scope>
</reference>